<accession>A0A7L1NRX6</accession>
<feature type="non-terminal residue" evidence="1">
    <location>
        <position position="1"/>
    </location>
</feature>
<protein>
    <submittedName>
        <fullName evidence="1">TRDC protein</fullName>
    </submittedName>
</protein>
<reference evidence="1 2" key="1">
    <citation type="submission" date="2019-09" db="EMBL/GenBank/DDBJ databases">
        <title>Bird 10,000 Genomes (B10K) Project - Family phase.</title>
        <authorList>
            <person name="Zhang G."/>
        </authorList>
    </citation>
    <scope>NUCLEOTIDE SEQUENCE [LARGE SCALE GENOMIC DNA]</scope>
    <source>
        <strain evidence="1">B10K-DU-002-35</strain>
        <tissue evidence="1">Muscle</tissue>
    </source>
</reference>
<evidence type="ECO:0000313" key="2">
    <source>
        <dbReference type="Proteomes" id="UP000565785"/>
    </source>
</evidence>
<gene>
    <name evidence="1" type="primary">Trdc_0</name>
    <name evidence="1" type="ORF">RHICYA_R02935</name>
</gene>
<feature type="non-terminal residue" evidence="1">
    <location>
        <position position="146"/>
    </location>
</feature>
<proteinExistence type="predicted"/>
<keyword evidence="2" id="KW-1185">Reference proteome</keyword>
<dbReference type="AlphaFoldDB" id="A0A7L1NRX6"/>
<dbReference type="OrthoDB" id="9945861at2759"/>
<comment type="caution">
    <text evidence="1">The sequence shown here is derived from an EMBL/GenBank/DDBJ whole genome shotgun (WGS) entry which is preliminary data.</text>
</comment>
<name>A0A7L1NRX6_RHICY</name>
<dbReference type="Proteomes" id="UP000565785">
    <property type="component" value="Unassembled WGS sequence"/>
</dbReference>
<evidence type="ECO:0000313" key="1">
    <source>
        <dbReference type="EMBL" id="NXO02675.1"/>
    </source>
</evidence>
<sequence length="146" mass="15541">MRSRKLRKDGSTRTAACVARNSYTKEISLEVPSGEVVYAPSPAVLAPGGMYSTVKVVSVLKDTEVACKAKLNDSSLTVNATRPGAQRVAEEPATGKVCPTTDTPAALQDTRVEKVNMLSMAVLGLRVLLAKSVAFNTLMSIKLLLF</sequence>
<organism evidence="1 2">
    <name type="scientific">Rhinopomastus cyanomelas</name>
    <name type="common">Common scimitarbill</name>
    <dbReference type="NCBI Taxonomy" id="113115"/>
    <lineage>
        <taxon>Eukaryota</taxon>
        <taxon>Metazoa</taxon>
        <taxon>Chordata</taxon>
        <taxon>Craniata</taxon>
        <taxon>Vertebrata</taxon>
        <taxon>Euteleostomi</taxon>
        <taxon>Archelosauria</taxon>
        <taxon>Archosauria</taxon>
        <taxon>Dinosauria</taxon>
        <taxon>Saurischia</taxon>
        <taxon>Theropoda</taxon>
        <taxon>Coelurosauria</taxon>
        <taxon>Aves</taxon>
        <taxon>Neognathae</taxon>
        <taxon>Neoaves</taxon>
        <taxon>Telluraves</taxon>
        <taxon>Coraciimorphae</taxon>
        <taxon>Bucerotiformes</taxon>
        <taxon>Rhinopomastidae</taxon>
        <taxon>Rhinopomastus</taxon>
    </lineage>
</organism>
<dbReference type="EMBL" id="VXBP01008610">
    <property type="protein sequence ID" value="NXO02675.1"/>
    <property type="molecule type" value="Genomic_DNA"/>
</dbReference>